<dbReference type="InterPro" id="IPR000504">
    <property type="entry name" value="RRM_dom"/>
</dbReference>
<evidence type="ECO:0000256" key="4">
    <source>
        <dbReference type="PROSITE-ProRule" id="PRU00176"/>
    </source>
</evidence>
<sequence>MTDIAQEVKKSEKKKAILKTSKTDETLLKDAKERIMRLQKKTKKNPTSETKTKLKMMKKTKKNPNRRGVVYLGHIPHGFYEEELRGFFSQFGKVSRVKVSRSSKTGRSKGYAFIEFAYNDVAKIVAETMNNYLMFERLVKAQYIPPEKVHSNLFPVHFMTPESYPTLLRRNRVMAKQEKPSTEEDKKKHRSRIQFKIGRAISALKELGIDHHPQIYDPEAGRHGEISHTNDDEVPQLVEIQNTITDSKQSKKMKVPKKRNTNAMVEPVADSKSKELTEVTTDAVAGAVQPTTPERKSLRATHNQRKATLQKNKAEVIEVKPTPDSTPATLTETDKVLKLEQKVSLKKQSTNIIPESSKGKRKGQAVSEIIPATNVADSQSPSKRSKSTTSSPTKTSGTLLKKNPAKPSPKSAETTEKAKSLVKIAVPSKLPVRSVKGKKPV</sequence>
<dbReference type="EMBL" id="CAKKLH010000001">
    <property type="protein sequence ID" value="CAH0098078.1"/>
    <property type="molecule type" value="Genomic_DNA"/>
</dbReference>
<dbReference type="SMART" id="SM00360">
    <property type="entry name" value="RRM"/>
    <property type="match status" value="1"/>
</dbReference>
<dbReference type="Proteomes" id="UP000789390">
    <property type="component" value="Unassembled WGS sequence"/>
</dbReference>
<dbReference type="Pfam" id="PF00076">
    <property type="entry name" value="RRM_1"/>
    <property type="match status" value="1"/>
</dbReference>
<evidence type="ECO:0000256" key="1">
    <source>
        <dbReference type="ARBA" id="ARBA00004604"/>
    </source>
</evidence>
<dbReference type="Gene3D" id="3.30.70.330">
    <property type="match status" value="1"/>
</dbReference>
<dbReference type="InterPro" id="IPR012677">
    <property type="entry name" value="Nucleotide-bd_a/b_plait_sf"/>
</dbReference>
<evidence type="ECO:0000256" key="3">
    <source>
        <dbReference type="ARBA" id="ARBA00023242"/>
    </source>
</evidence>
<accession>A0A8J2R702</accession>
<evidence type="ECO:0000259" key="6">
    <source>
        <dbReference type="PROSITE" id="PS50102"/>
    </source>
</evidence>
<dbReference type="GO" id="GO:0005730">
    <property type="term" value="C:nucleolus"/>
    <property type="evidence" value="ECO:0007669"/>
    <property type="project" value="UniProtKB-SubCell"/>
</dbReference>
<protein>
    <recommendedName>
        <fullName evidence="6">RRM domain-containing protein</fullName>
    </recommendedName>
</protein>
<dbReference type="PANTHER" id="PTHR46754">
    <property type="entry name" value="MKI67 FHA DOMAIN-INTERACTING NUCLEOLAR PHOSPHOPROTEIN"/>
    <property type="match status" value="1"/>
</dbReference>
<dbReference type="PROSITE" id="PS50102">
    <property type="entry name" value="RRM"/>
    <property type="match status" value="1"/>
</dbReference>
<feature type="region of interest" description="Disordered" evidence="5">
    <location>
        <begin position="38"/>
        <end position="60"/>
    </location>
</feature>
<feature type="compositionally biased region" description="Basic and acidic residues" evidence="5">
    <location>
        <begin position="332"/>
        <end position="343"/>
    </location>
</feature>
<keyword evidence="8" id="KW-1185">Reference proteome</keyword>
<name>A0A8J2R702_9CRUS</name>
<evidence type="ECO:0000313" key="7">
    <source>
        <dbReference type="EMBL" id="CAH0098078.1"/>
    </source>
</evidence>
<evidence type="ECO:0000313" key="8">
    <source>
        <dbReference type="Proteomes" id="UP000789390"/>
    </source>
</evidence>
<keyword evidence="3" id="KW-0539">Nucleus</keyword>
<gene>
    <name evidence="7" type="ORF">DGAL_LOCUS125</name>
</gene>
<keyword evidence="2 4" id="KW-0694">RNA-binding</keyword>
<dbReference type="InterPro" id="IPR035979">
    <property type="entry name" value="RBD_domain_sf"/>
</dbReference>
<dbReference type="GO" id="GO:0003723">
    <property type="term" value="F:RNA binding"/>
    <property type="evidence" value="ECO:0007669"/>
    <property type="project" value="UniProtKB-UniRule"/>
</dbReference>
<comment type="subcellular location">
    <subcellularLocation>
        <location evidence="1">Nucleus</location>
        <location evidence="1">Nucleolus</location>
    </subcellularLocation>
</comment>
<dbReference type="CDD" id="cd12307">
    <property type="entry name" value="RRM_NIFK_like"/>
    <property type="match status" value="1"/>
</dbReference>
<evidence type="ECO:0000256" key="2">
    <source>
        <dbReference type="ARBA" id="ARBA00022884"/>
    </source>
</evidence>
<organism evidence="7 8">
    <name type="scientific">Daphnia galeata</name>
    <dbReference type="NCBI Taxonomy" id="27404"/>
    <lineage>
        <taxon>Eukaryota</taxon>
        <taxon>Metazoa</taxon>
        <taxon>Ecdysozoa</taxon>
        <taxon>Arthropoda</taxon>
        <taxon>Crustacea</taxon>
        <taxon>Branchiopoda</taxon>
        <taxon>Diplostraca</taxon>
        <taxon>Cladocera</taxon>
        <taxon>Anomopoda</taxon>
        <taxon>Daphniidae</taxon>
        <taxon>Daphnia</taxon>
    </lineage>
</organism>
<dbReference type="AlphaFoldDB" id="A0A8J2R702"/>
<evidence type="ECO:0000256" key="5">
    <source>
        <dbReference type="SAM" id="MobiDB-lite"/>
    </source>
</evidence>
<comment type="caution">
    <text evidence="7">The sequence shown here is derived from an EMBL/GenBank/DDBJ whole genome shotgun (WGS) entry which is preliminary data.</text>
</comment>
<feature type="region of interest" description="Disordered" evidence="5">
    <location>
        <begin position="293"/>
        <end position="421"/>
    </location>
</feature>
<proteinExistence type="predicted"/>
<feature type="compositionally biased region" description="Low complexity" evidence="5">
    <location>
        <begin position="378"/>
        <end position="402"/>
    </location>
</feature>
<feature type="domain" description="RRM" evidence="6">
    <location>
        <begin position="68"/>
        <end position="146"/>
    </location>
</feature>
<reference evidence="7" key="1">
    <citation type="submission" date="2021-11" db="EMBL/GenBank/DDBJ databases">
        <authorList>
            <person name="Schell T."/>
        </authorList>
    </citation>
    <scope>NUCLEOTIDE SEQUENCE</scope>
    <source>
        <strain evidence="7">M5</strain>
    </source>
</reference>
<dbReference type="SUPFAM" id="SSF54928">
    <property type="entry name" value="RNA-binding domain, RBD"/>
    <property type="match status" value="1"/>
</dbReference>
<dbReference type="OrthoDB" id="21467at2759"/>